<accession>A0ABR9UM89</accession>
<organism evidence="1 2">
    <name type="scientific">Gloeocapsopsis crepidinum LEGE 06123</name>
    <dbReference type="NCBI Taxonomy" id="588587"/>
    <lineage>
        <taxon>Bacteria</taxon>
        <taxon>Bacillati</taxon>
        <taxon>Cyanobacteriota</taxon>
        <taxon>Cyanophyceae</taxon>
        <taxon>Oscillatoriophycideae</taxon>
        <taxon>Chroococcales</taxon>
        <taxon>Chroococcaceae</taxon>
        <taxon>Gloeocapsopsis</taxon>
    </lineage>
</organism>
<sequence length="77" mass="9261">MSSKQYSPKNKTSSAAELWQLLQALCQRIGSWMIYKSEFYLQRSEPAYKDQYAHKARLYTYLPSEEERDWLESHYTT</sequence>
<gene>
    <name evidence="1" type="ORF">IQ230_03220</name>
</gene>
<name>A0ABR9UM89_9CHRO</name>
<dbReference type="Proteomes" id="UP000651156">
    <property type="component" value="Unassembled WGS sequence"/>
</dbReference>
<evidence type="ECO:0000313" key="2">
    <source>
        <dbReference type="Proteomes" id="UP000651156"/>
    </source>
</evidence>
<protein>
    <submittedName>
        <fullName evidence="1">Uncharacterized protein</fullName>
    </submittedName>
</protein>
<reference evidence="1 2" key="1">
    <citation type="submission" date="2020-10" db="EMBL/GenBank/DDBJ databases">
        <authorList>
            <person name="Castelo-Branco R."/>
            <person name="Eusebio N."/>
            <person name="Adriana R."/>
            <person name="Vieira A."/>
            <person name="Brugerolle De Fraissinette N."/>
            <person name="Rezende De Castro R."/>
            <person name="Schneider M.P."/>
            <person name="Vasconcelos V."/>
            <person name="Leao P.N."/>
        </authorList>
    </citation>
    <scope>NUCLEOTIDE SEQUENCE [LARGE SCALE GENOMIC DNA]</scope>
    <source>
        <strain evidence="1 2">LEGE 06123</strain>
    </source>
</reference>
<proteinExistence type="predicted"/>
<keyword evidence="2" id="KW-1185">Reference proteome</keyword>
<comment type="caution">
    <text evidence="1">The sequence shown here is derived from an EMBL/GenBank/DDBJ whole genome shotgun (WGS) entry which is preliminary data.</text>
</comment>
<dbReference type="EMBL" id="JADEWN010000005">
    <property type="protein sequence ID" value="MBE9189390.1"/>
    <property type="molecule type" value="Genomic_DNA"/>
</dbReference>
<evidence type="ECO:0000313" key="1">
    <source>
        <dbReference type="EMBL" id="MBE9189390.1"/>
    </source>
</evidence>
<dbReference type="RefSeq" id="WP_193930642.1">
    <property type="nucleotide sequence ID" value="NZ_CAWPMZ010000096.1"/>
</dbReference>